<protein>
    <recommendedName>
        <fullName evidence="1">UPF0340 protein WMO41_05910</fullName>
    </recommendedName>
</protein>
<dbReference type="HAMAP" id="MF_00800">
    <property type="entry name" value="UPF0340"/>
    <property type="match status" value="1"/>
</dbReference>
<dbReference type="Pfam" id="PF04260">
    <property type="entry name" value="DUF436"/>
    <property type="match status" value="1"/>
</dbReference>
<reference evidence="2 3" key="1">
    <citation type="submission" date="2024-03" db="EMBL/GenBank/DDBJ databases">
        <title>Human intestinal bacterial collection.</title>
        <authorList>
            <person name="Pauvert C."/>
            <person name="Hitch T.C.A."/>
            <person name="Clavel T."/>
        </authorList>
    </citation>
    <scope>NUCLEOTIDE SEQUENCE [LARGE SCALE GENOMIC DNA]</scope>
    <source>
        <strain evidence="2 3">CLA-AP-H27</strain>
    </source>
</reference>
<dbReference type="PIRSF" id="PIRSF007510">
    <property type="entry name" value="UCP007510"/>
    <property type="match status" value="1"/>
</dbReference>
<dbReference type="Gene3D" id="3.40.50.10360">
    <property type="entry name" value="Hypothetical protein TT1679"/>
    <property type="match status" value="1"/>
</dbReference>
<name>A0ABV1HM53_9FIRM</name>
<dbReference type="Proteomes" id="UP001437460">
    <property type="component" value="Unassembled WGS sequence"/>
</dbReference>
<dbReference type="InterPro" id="IPR028345">
    <property type="entry name" value="Antibiotic_NAT-like"/>
</dbReference>
<sequence>MGNGLSDRKADKQELMEITKEAYEAASQLLAAAHPKKGSVFVVGCSTSEVAGERIGSFSSPELGQALFDGIYQAAKEAEVYLAAQCCEHLNRALILEEEAAERYGYEQVNVVPQPKAGGSFATAAYHSMEHPVAVEHIRASVGMDIGDTLIGMHLKEVAVPVRIERRQIGAARVICARTRLKFTGGARAVYDERLL</sequence>
<dbReference type="RefSeq" id="WP_349228962.1">
    <property type="nucleotide sequence ID" value="NZ_JBBMFJ010000009.1"/>
</dbReference>
<organism evidence="2 3">
    <name type="scientific">Ventrimonas faecis</name>
    <dbReference type="NCBI Taxonomy" id="3133170"/>
    <lineage>
        <taxon>Bacteria</taxon>
        <taxon>Bacillati</taxon>
        <taxon>Bacillota</taxon>
        <taxon>Clostridia</taxon>
        <taxon>Lachnospirales</taxon>
        <taxon>Lachnospiraceae</taxon>
        <taxon>Ventrimonas</taxon>
    </lineage>
</organism>
<dbReference type="EMBL" id="JBBMFJ010000009">
    <property type="protein sequence ID" value="MEQ2562693.1"/>
    <property type="molecule type" value="Genomic_DNA"/>
</dbReference>
<dbReference type="NCBIfam" id="TIGR01440">
    <property type="entry name" value="TIGR01440 family protein"/>
    <property type="match status" value="1"/>
</dbReference>
<evidence type="ECO:0000313" key="2">
    <source>
        <dbReference type="EMBL" id="MEQ2562693.1"/>
    </source>
</evidence>
<gene>
    <name evidence="2" type="ORF">WMO41_05910</name>
</gene>
<comment type="similarity">
    <text evidence="1">Belongs to the UPF0340 family.</text>
</comment>
<comment type="caution">
    <text evidence="2">The sequence shown here is derived from an EMBL/GenBank/DDBJ whole genome shotgun (WGS) entry which is preliminary data.</text>
</comment>
<dbReference type="SUPFAM" id="SSF110710">
    <property type="entry name" value="TTHA0583/YokD-like"/>
    <property type="match status" value="1"/>
</dbReference>
<keyword evidence="3" id="KW-1185">Reference proteome</keyword>
<evidence type="ECO:0000313" key="3">
    <source>
        <dbReference type="Proteomes" id="UP001437460"/>
    </source>
</evidence>
<dbReference type="InterPro" id="IPR006340">
    <property type="entry name" value="DUF436"/>
</dbReference>
<evidence type="ECO:0000256" key="1">
    <source>
        <dbReference type="HAMAP-Rule" id="MF_00800"/>
    </source>
</evidence>
<accession>A0ABV1HM53</accession>
<proteinExistence type="inferred from homology"/>